<evidence type="ECO:0000256" key="1">
    <source>
        <dbReference type="ARBA" id="ARBA00002388"/>
    </source>
</evidence>
<sequence length="286" mass="28220">MACLDSAAVVSNKQRRQSAQRHLQRQLERRAAQQRKRRRNLLIGVTVAAVVVVVGAALLITGLGGDDAPAADASASSSSSAAAPTAGPGAERAGQTTTAGACTYTYDAQGSSGPTAVDAPSGDLPTGQQAETIATSAGDVPVTLDFSGPGACAAESFASLAAQGYFDNTPCHRLTTSDGLKVLQCGDPSGTGSGGPGYTFPTATSGSETYGRGVLAMANSGQGTDGSQFFLVYGDSQLPPSYTVFGTVGDAGLGVLDTVAAAGVADGSQDGAPATPVTITAVTPAA</sequence>
<keyword evidence="6" id="KW-1185">Reference proteome</keyword>
<organism evidence="5 6">
    <name type="scientific">Klenkia brasiliensis</name>
    <dbReference type="NCBI Taxonomy" id="333142"/>
    <lineage>
        <taxon>Bacteria</taxon>
        <taxon>Bacillati</taxon>
        <taxon>Actinomycetota</taxon>
        <taxon>Actinomycetes</taxon>
        <taxon>Geodermatophilales</taxon>
        <taxon>Geodermatophilaceae</taxon>
        <taxon>Klenkia</taxon>
    </lineage>
</organism>
<dbReference type="InterPro" id="IPR002130">
    <property type="entry name" value="Cyclophilin-type_PPIase_dom"/>
</dbReference>
<evidence type="ECO:0000313" key="5">
    <source>
        <dbReference type="EMBL" id="SDG59894.1"/>
    </source>
</evidence>
<keyword evidence="5" id="KW-0413">Isomerase</keyword>
<protein>
    <submittedName>
        <fullName evidence="5">Peptidyl-prolyl cis-trans isomerase B (Cyclophilin B)</fullName>
    </submittedName>
</protein>
<feature type="transmembrane region" description="Helical" evidence="3">
    <location>
        <begin position="40"/>
        <end position="60"/>
    </location>
</feature>
<dbReference type="PANTHER" id="PTHR45625:SF3">
    <property type="entry name" value="PEPTIDYL-PROLYL CIS-TRANS ISOMERASE B-RELATED"/>
    <property type="match status" value="1"/>
</dbReference>
<evidence type="ECO:0000313" key="6">
    <source>
        <dbReference type="Proteomes" id="UP000198863"/>
    </source>
</evidence>
<accession>A0A1G7VJI3</accession>
<dbReference type="AlphaFoldDB" id="A0A1G7VJI3"/>
<feature type="region of interest" description="Disordered" evidence="2">
    <location>
        <begin position="69"/>
        <end position="94"/>
    </location>
</feature>
<dbReference type="SUPFAM" id="SSF50891">
    <property type="entry name" value="Cyclophilin-like"/>
    <property type="match status" value="1"/>
</dbReference>
<comment type="function">
    <text evidence="1">PPIases accelerate the folding of proteins. It catalyzes the cis-trans isomerization of proline imidic peptide bonds in oligopeptides.</text>
</comment>
<reference evidence="6" key="1">
    <citation type="submission" date="2016-10" db="EMBL/GenBank/DDBJ databases">
        <authorList>
            <person name="Varghese N."/>
            <person name="Submissions S."/>
        </authorList>
    </citation>
    <scope>NUCLEOTIDE SEQUENCE [LARGE SCALE GENOMIC DNA]</scope>
    <source>
        <strain evidence="6">DSM 44526</strain>
    </source>
</reference>
<dbReference type="PROSITE" id="PS50072">
    <property type="entry name" value="CSA_PPIASE_2"/>
    <property type="match status" value="1"/>
</dbReference>
<dbReference type="GO" id="GO:0003755">
    <property type="term" value="F:peptidyl-prolyl cis-trans isomerase activity"/>
    <property type="evidence" value="ECO:0007669"/>
    <property type="project" value="InterPro"/>
</dbReference>
<dbReference type="PANTHER" id="PTHR45625">
    <property type="entry name" value="PEPTIDYL-PROLYL CIS-TRANS ISOMERASE-RELATED"/>
    <property type="match status" value="1"/>
</dbReference>
<feature type="compositionally biased region" description="Low complexity" evidence="2">
    <location>
        <begin position="69"/>
        <end position="90"/>
    </location>
</feature>
<dbReference type="EMBL" id="FNCF01000004">
    <property type="protein sequence ID" value="SDG59894.1"/>
    <property type="molecule type" value="Genomic_DNA"/>
</dbReference>
<keyword evidence="3" id="KW-0812">Transmembrane</keyword>
<evidence type="ECO:0000256" key="2">
    <source>
        <dbReference type="SAM" id="MobiDB-lite"/>
    </source>
</evidence>
<evidence type="ECO:0000259" key="4">
    <source>
        <dbReference type="PROSITE" id="PS50072"/>
    </source>
</evidence>
<keyword evidence="3" id="KW-1133">Transmembrane helix</keyword>
<gene>
    <name evidence="5" type="ORF">SAMN05660324_3094</name>
</gene>
<dbReference type="Pfam" id="PF00160">
    <property type="entry name" value="Pro_isomerase"/>
    <property type="match status" value="1"/>
</dbReference>
<dbReference type="Gene3D" id="2.40.100.10">
    <property type="entry name" value="Cyclophilin-like"/>
    <property type="match status" value="1"/>
</dbReference>
<name>A0A1G7VJI3_9ACTN</name>
<feature type="domain" description="PPIase cyclophilin-type" evidence="4">
    <location>
        <begin position="153"/>
        <end position="284"/>
    </location>
</feature>
<dbReference type="InterPro" id="IPR044666">
    <property type="entry name" value="Cyclophilin_A-like"/>
</dbReference>
<dbReference type="InterPro" id="IPR029000">
    <property type="entry name" value="Cyclophilin-like_dom_sf"/>
</dbReference>
<dbReference type="Proteomes" id="UP000198863">
    <property type="component" value="Unassembled WGS sequence"/>
</dbReference>
<proteinExistence type="predicted"/>
<keyword evidence="3" id="KW-0472">Membrane</keyword>
<evidence type="ECO:0000256" key="3">
    <source>
        <dbReference type="SAM" id="Phobius"/>
    </source>
</evidence>